<dbReference type="InterPro" id="IPR003661">
    <property type="entry name" value="HisK_dim/P_dom"/>
</dbReference>
<evidence type="ECO:0000259" key="9">
    <source>
        <dbReference type="PROSITE" id="PS50113"/>
    </source>
</evidence>
<feature type="domain" description="PAC" evidence="9">
    <location>
        <begin position="578"/>
        <end position="630"/>
    </location>
</feature>
<dbReference type="Pfam" id="PF08447">
    <property type="entry name" value="PAS_3"/>
    <property type="match status" value="1"/>
</dbReference>
<dbReference type="RefSeq" id="WP_274269413.1">
    <property type="nucleotide sequence ID" value="NZ_CP117880.1"/>
</dbReference>
<dbReference type="PROSITE" id="PS50109">
    <property type="entry name" value="HIS_KIN"/>
    <property type="match status" value="1"/>
</dbReference>
<sequence length="849" mass="95117">MNQIAAPIFQALFQSAVPRIILAADAPDFTIIDYNKAHQQATANRTDDHRGQSIWTAYEPRIAGSDGPALLKNALISAISSASVVKMPVFRYDIFEQDGKAILPCWWQLEIMPVPDEQGEIAYLLVTTHNVTDEVQRDRRSDELHEELLLSSKELALANDRLNATLQDLQEANQVLERFNLELESRVERGVKAIAQSESSLHSLVMTAHYPLMILRGQNWVIEHANQALVNLWEKTIDDVTGQELMDVLPELVDQPFPAFLRQVYESGVGYGQEEQIFYYNSPSGPATKYVSFYYDPLVDENGLVLGIIVSADDITAKVEQRQLLERSLANEQSLVEETSSLNDELAATVEELSATNEELMDAQDKLAAKHDELVDSEERFRLLIRQAPVGICVIRASDLLVVEVNDNYLELVGKTRQELENKLIWDAVAEAATDYAPIMDEVIHSGKAFVATEHQLLLVRFGEPEVVFVDFVYEPVIDARGTVTAIMVVAINVTEKVNARKTIEEASARMQLAVEAAEMGTFEFSYENNEVVTSERFNEIFNVVNPKSRSELLRFYHPEDLHLSAQAHVRAARDGKMLYEARIIHADQSVHWIKVQANVIYNSDGEASKLMGTILDISDSKRLQQQKDDFISIASHELKTPITSLKASLQLLMRMQDPSAGALFTRLLSQANRSMERINALVEDLLNVGTIGSEAVKLNKTTFTLKTLLDECCTHIRESDRHELIFEGDALLQVTADENRIEQVVVNFVNNAVKYAPNSKKIYLIVDKQGDYAKVSVRDNGNGIPLEKQKLIFDRYVRADSNSLQIAGLGLGLYISADIIHRHHGEIGVDSTPGQGATFWFTLPIVSI</sequence>
<evidence type="ECO:0000256" key="3">
    <source>
        <dbReference type="ARBA" id="ARBA00022553"/>
    </source>
</evidence>
<evidence type="ECO:0000313" key="10">
    <source>
        <dbReference type="EMBL" id="WDF70709.1"/>
    </source>
</evidence>
<feature type="coiled-coil region" evidence="6">
    <location>
        <begin position="343"/>
        <end position="380"/>
    </location>
</feature>
<dbReference type="Gene3D" id="1.10.287.130">
    <property type="match status" value="1"/>
</dbReference>
<dbReference type="Gene3D" id="2.10.70.100">
    <property type="match status" value="1"/>
</dbReference>
<dbReference type="PANTHER" id="PTHR43304">
    <property type="entry name" value="PHYTOCHROME-LIKE PROTEIN CPH1"/>
    <property type="match status" value="1"/>
</dbReference>
<dbReference type="EC" id="2.7.13.3" evidence="2"/>
<dbReference type="CDD" id="cd00075">
    <property type="entry name" value="HATPase"/>
    <property type="match status" value="1"/>
</dbReference>
<dbReference type="Pfam" id="PF08448">
    <property type="entry name" value="PAS_4"/>
    <property type="match status" value="3"/>
</dbReference>
<gene>
    <name evidence="10" type="ORF">PQ465_10115</name>
</gene>
<dbReference type="InterPro" id="IPR013655">
    <property type="entry name" value="PAS_fold_3"/>
</dbReference>
<dbReference type="NCBIfam" id="TIGR00229">
    <property type="entry name" value="sensory_box"/>
    <property type="match status" value="1"/>
</dbReference>
<proteinExistence type="predicted"/>
<protein>
    <recommendedName>
        <fullName evidence="2">histidine kinase</fullName>
        <ecNumber evidence="2">2.7.13.3</ecNumber>
    </recommendedName>
</protein>
<dbReference type="InterPro" id="IPR036097">
    <property type="entry name" value="HisK_dim/P_sf"/>
</dbReference>
<feature type="domain" description="PAC" evidence="9">
    <location>
        <begin position="453"/>
        <end position="506"/>
    </location>
</feature>
<dbReference type="InterPro" id="IPR003594">
    <property type="entry name" value="HATPase_dom"/>
</dbReference>
<feature type="domain" description="PAC" evidence="9">
    <location>
        <begin position="273"/>
        <end position="327"/>
    </location>
</feature>
<evidence type="ECO:0000256" key="5">
    <source>
        <dbReference type="ARBA" id="ARBA00022777"/>
    </source>
</evidence>
<dbReference type="SUPFAM" id="SSF55785">
    <property type="entry name" value="PYP-like sensor domain (PAS domain)"/>
    <property type="match status" value="3"/>
</dbReference>
<dbReference type="PANTHER" id="PTHR43304:SF1">
    <property type="entry name" value="PAC DOMAIN-CONTAINING PROTEIN"/>
    <property type="match status" value="1"/>
</dbReference>
<keyword evidence="5" id="KW-0418">Kinase</keyword>
<keyword evidence="11" id="KW-1185">Reference proteome</keyword>
<dbReference type="PROSITE" id="PS50112">
    <property type="entry name" value="PAS"/>
    <property type="match status" value="1"/>
</dbReference>
<dbReference type="SMART" id="SM00388">
    <property type="entry name" value="HisKA"/>
    <property type="match status" value="1"/>
</dbReference>
<dbReference type="SMART" id="SM00086">
    <property type="entry name" value="PAC"/>
    <property type="match status" value="4"/>
</dbReference>
<evidence type="ECO:0000256" key="4">
    <source>
        <dbReference type="ARBA" id="ARBA00022679"/>
    </source>
</evidence>
<evidence type="ECO:0000256" key="6">
    <source>
        <dbReference type="SAM" id="Coils"/>
    </source>
</evidence>
<dbReference type="InterPro" id="IPR035965">
    <property type="entry name" value="PAS-like_dom_sf"/>
</dbReference>
<dbReference type="InterPro" id="IPR001610">
    <property type="entry name" value="PAC"/>
</dbReference>
<evidence type="ECO:0000259" key="8">
    <source>
        <dbReference type="PROSITE" id="PS50112"/>
    </source>
</evidence>
<dbReference type="InterPro" id="IPR036890">
    <property type="entry name" value="HATPase_C_sf"/>
</dbReference>
<comment type="catalytic activity">
    <reaction evidence="1">
        <text>ATP + protein L-histidine = ADP + protein N-phospho-L-histidine.</text>
        <dbReference type="EC" id="2.7.13.3"/>
    </reaction>
</comment>
<evidence type="ECO:0000259" key="7">
    <source>
        <dbReference type="PROSITE" id="PS50109"/>
    </source>
</evidence>
<keyword evidence="3" id="KW-0597">Phosphoprotein</keyword>
<feature type="domain" description="Histidine kinase" evidence="7">
    <location>
        <begin position="634"/>
        <end position="848"/>
    </location>
</feature>
<accession>A0ABY7WTS0</accession>
<dbReference type="SUPFAM" id="SSF47384">
    <property type="entry name" value="Homodimeric domain of signal transducing histidine kinase"/>
    <property type="match status" value="1"/>
</dbReference>
<dbReference type="Pfam" id="PF00512">
    <property type="entry name" value="HisKA"/>
    <property type="match status" value="1"/>
</dbReference>
<dbReference type="Gene3D" id="3.30.565.10">
    <property type="entry name" value="Histidine kinase-like ATPase, C-terminal domain"/>
    <property type="match status" value="1"/>
</dbReference>
<dbReference type="InterPro" id="IPR013656">
    <property type="entry name" value="PAS_4"/>
</dbReference>
<feature type="coiled-coil region" evidence="6">
    <location>
        <begin position="152"/>
        <end position="189"/>
    </location>
</feature>
<dbReference type="Pfam" id="PF02518">
    <property type="entry name" value="HATPase_c"/>
    <property type="match status" value="1"/>
</dbReference>
<reference evidence="10 11" key="1">
    <citation type="submission" date="2023-02" db="EMBL/GenBank/DDBJ databases">
        <title>Genome sequence of Sphingobacterium sp. KACC 22765.</title>
        <authorList>
            <person name="Kim S."/>
            <person name="Heo J."/>
            <person name="Kwon S.-W."/>
        </authorList>
    </citation>
    <scope>NUCLEOTIDE SEQUENCE [LARGE SCALE GENOMIC DNA]</scope>
    <source>
        <strain evidence="10 11">KACC 22765</strain>
    </source>
</reference>
<dbReference type="InterPro" id="IPR052162">
    <property type="entry name" value="Sensor_kinase/Photoreceptor"/>
</dbReference>
<dbReference type="InterPro" id="IPR005467">
    <property type="entry name" value="His_kinase_dom"/>
</dbReference>
<dbReference type="Gene3D" id="3.30.450.20">
    <property type="entry name" value="PAS domain"/>
    <property type="match status" value="4"/>
</dbReference>
<organism evidence="10 11">
    <name type="scientific">Sphingobacterium oryzagri</name>
    <dbReference type="NCBI Taxonomy" id="3025669"/>
    <lineage>
        <taxon>Bacteria</taxon>
        <taxon>Pseudomonadati</taxon>
        <taxon>Bacteroidota</taxon>
        <taxon>Sphingobacteriia</taxon>
        <taxon>Sphingobacteriales</taxon>
        <taxon>Sphingobacteriaceae</taxon>
        <taxon>Sphingobacterium</taxon>
    </lineage>
</organism>
<name>A0ABY7WTS0_9SPHI</name>
<dbReference type="SMART" id="SM00091">
    <property type="entry name" value="PAS"/>
    <property type="match status" value="3"/>
</dbReference>
<dbReference type="PROSITE" id="PS50113">
    <property type="entry name" value="PAC"/>
    <property type="match status" value="3"/>
</dbReference>
<evidence type="ECO:0000256" key="2">
    <source>
        <dbReference type="ARBA" id="ARBA00012438"/>
    </source>
</evidence>
<keyword evidence="4" id="KW-0808">Transferase</keyword>
<dbReference type="CDD" id="cd00130">
    <property type="entry name" value="PAS"/>
    <property type="match status" value="1"/>
</dbReference>
<keyword evidence="6" id="KW-0175">Coiled coil</keyword>
<dbReference type="Proteomes" id="UP001221558">
    <property type="component" value="Chromosome"/>
</dbReference>
<dbReference type="EMBL" id="CP117880">
    <property type="protein sequence ID" value="WDF70709.1"/>
    <property type="molecule type" value="Genomic_DNA"/>
</dbReference>
<dbReference type="SMART" id="SM00387">
    <property type="entry name" value="HATPase_c"/>
    <property type="match status" value="1"/>
</dbReference>
<dbReference type="CDD" id="cd00082">
    <property type="entry name" value="HisKA"/>
    <property type="match status" value="1"/>
</dbReference>
<evidence type="ECO:0000256" key="1">
    <source>
        <dbReference type="ARBA" id="ARBA00000085"/>
    </source>
</evidence>
<dbReference type="InterPro" id="IPR000014">
    <property type="entry name" value="PAS"/>
</dbReference>
<evidence type="ECO:0000313" key="11">
    <source>
        <dbReference type="Proteomes" id="UP001221558"/>
    </source>
</evidence>
<dbReference type="SUPFAM" id="SSF55874">
    <property type="entry name" value="ATPase domain of HSP90 chaperone/DNA topoisomerase II/histidine kinase"/>
    <property type="match status" value="1"/>
</dbReference>
<dbReference type="PRINTS" id="PR00344">
    <property type="entry name" value="BCTRLSENSOR"/>
</dbReference>
<dbReference type="InterPro" id="IPR004358">
    <property type="entry name" value="Sig_transdc_His_kin-like_C"/>
</dbReference>
<dbReference type="InterPro" id="IPR000700">
    <property type="entry name" value="PAS-assoc_C"/>
</dbReference>
<feature type="domain" description="PAS" evidence="8">
    <location>
        <begin position="377"/>
        <end position="423"/>
    </location>
</feature>